<evidence type="ECO:0000259" key="5">
    <source>
        <dbReference type="PROSITE" id="PS50932"/>
    </source>
</evidence>
<evidence type="ECO:0000313" key="7">
    <source>
        <dbReference type="Proteomes" id="UP000033115"/>
    </source>
</evidence>
<evidence type="ECO:0000256" key="3">
    <source>
        <dbReference type="ARBA" id="ARBA00023125"/>
    </source>
</evidence>
<keyword evidence="4" id="KW-0804">Transcription</keyword>
<dbReference type="RefSeq" id="WP_046065920.1">
    <property type="nucleotide sequence ID" value="NZ_CP009933.1"/>
</dbReference>
<dbReference type="InterPro" id="IPR028082">
    <property type="entry name" value="Peripla_BP_I"/>
</dbReference>
<dbReference type="STRING" id="1548.CSCA_0005"/>
<accession>A0A0E3JWE4</accession>
<dbReference type="InterPro" id="IPR046335">
    <property type="entry name" value="LacI/GalR-like_sensor"/>
</dbReference>
<evidence type="ECO:0000313" key="6">
    <source>
        <dbReference type="EMBL" id="AKA67130.1"/>
    </source>
</evidence>
<evidence type="ECO:0000256" key="1">
    <source>
        <dbReference type="ARBA" id="ARBA00022491"/>
    </source>
</evidence>
<dbReference type="HOGENOM" id="CLU_037628_6_1_9"/>
<dbReference type="GO" id="GO:0000976">
    <property type="term" value="F:transcription cis-regulatory region binding"/>
    <property type="evidence" value="ECO:0007669"/>
    <property type="project" value="TreeGrafter"/>
</dbReference>
<organism evidence="6 7">
    <name type="scientific">Clostridium scatologenes</name>
    <dbReference type="NCBI Taxonomy" id="1548"/>
    <lineage>
        <taxon>Bacteria</taxon>
        <taxon>Bacillati</taxon>
        <taxon>Bacillota</taxon>
        <taxon>Clostridia</taxon>
        <taxon>Eubacteriales</taxon>
        <taxon>Clostridiaceae</taxon>
        <taxon>Clostridium</taxon>
    </lineage>
</organism>
<dbReference type="CDD" id="cd06267">
    <property type="entry name" value="PBP1_LacI_sugar_binding-like"/>
    <property type="match status" value="1"/>
</dbReference>
<feature type="domain" description="HTH lacI-type" evidence="5">
    <location>
        <begin position="3"/>
        <end position="57"/>
    </location>
</feature>
<dbReference type="EMBL" id="CP009933">
    <property type="protein sequence ID" value="AKA67130.1"/>
    <property type="molecule type" value="Genomic_DNA"/>
</dbReference>
<keyword evidence="1" id="KW-0678">Repressor</keyword>
<protein>
    <submittedName>
        <fullName evidence="6">Transcriptional regulator, LacI family</fullName>
    </submittedName>
</protein>
<dbReference type="Pfam" id="PF00356">
    <property type="entry name" value="LacI"/>
    <property type="match status" value="1"/>
</dbReference>
<dbReference type="PANTHER" id="PTHR30146">
    <property type="entry name" value="LACI-RELATED TRANSCRIPTIONAL REPRESSOR"/>
    <property type="match status" value="1"/>
</dbReference>
<dbReference type="Gene3D" id="3.40.50.2300">
    <property type="match status" value="2"/>
</dbReference>
<dbReference type="Gene3D" id="1.10.260.40">
    <property type="entry name" value="lambda repressor-like DNA-binding domains"/>
    <property type="match status" value="1"/>
</dbReference>
<dbReference type="PRINTS" id="PR00036">
    <property type="entry name" value="HTHLACI"/>
</dbReference>
<dbReference type="Pfam" id="PF13377">
    <property type="entry name" value="Peripla_BP_3"/>
    <property type="match status" value="1"/>
</dbReference>
<evidence type="ECO:0000256" key="4">
    <source>
        <dbReference type="ARBA" id="ARBA00023163"/>
    </source>
</evidence>
<sequence>MSVTIKDIAKLANVSHTTVSRALNNSPLINEETKSKIKAIAEKLNYVPNYIAKSLVLDKSYTIGLFFSSISRGTSSGFFFETVTGVNSAIEENYNLVVRGIDNYKDFTAINKKRFDGIVLMSQSDNDNYFVYDIMQKGIPLVVLNRELEEESLVNIISDDKEGTFKAVEHLIKNGHKDIAIIEGKKEFKSTQNRKNGFMEALIHYNIPVRKEYIVKGNFDMKSGYSAMNKLINLDKVPTAVFCSNDDMAIGAIKAAFDNGLSVPKDISIVGFDDIAVSEYSTPSLTTVKRPIEDISIMGGKKIIDIINGESNKGEKIFLKTKLVIRDSVLKLNENN</sequence>
<dbReference type="PROSITE" id="PS50932">
    <property type="entry name" value="HTH_LACI_2"/>
    <property type="match status" value="1"/>
</dbReference>
<dbReference type="PROSITE" id="PS00356">
    <property type="entry name" value="HTH_LACI_1"/>
    <property type="match status" value="1"/>
</dbReference>
<keyword evidence="7" id="KW-1185">Reference proteome</keyword>
<reference evidence="6 7" key="1">
    <citation type="journal article" date="2015" name="J. Biotechnol.">
        <title>Complete genome sequence of a malodorant-producing acetogen, Clostridium scatologenes ATCC 25775(T).</title>
        <authorList>
            <person name="Zhu Z."/>
            <person name="Guo T."/>
            <person name="Zheng H."/>
            <person name="Song T."/>
            <person name="Ouyang P."/>
            <person name="Xie J."/>
        </authorList>
    </citation>
    <scope>NUCLEOTIDE SEQUENCE [LARGE SCALE GENOMIC DNA]</scope>
    <source>
        <strain evidence="6 7">ATCC 25775</strain>
    </source>
</reference>
<dbReference type="GO" id="GO:0003700">
    <property type="term" value="F:DNA-binding transcription factor activity"/>
    <property type="evidence" value="ECO:0007669"/>
    <property type="project" value="TreeGrafter"/>
</dbReference>
<evidence type="ECO:0000256" key="2">
    <source>
        <dbReference type="ARBA" id="ARBA00023015"/>
    </source>
</evidence>
<dbReference type="SUPFAM" id="SSF47413">
    <property type="entry name" value="lambda repressor-like DNA-binding domains"/>
    <property type="match status" value="1"/>
</dbReference>
<dbReference type="AlphaFoldDB" id="A0A0E3JWE4"/>
<dbReference type="PANTHER" id="PTHR30146:SF148">
    <property type="entry name" value="HTH-TYPE TRANSCRIPTIONAL REPRESSOR PURR-RELATED"/>
    <property type="match status" value="1"/>
</dbReference>
<proteinExistence type="predicted"/>
<gene>
    <name evidence="6" type="ORF">CSCA_0005</name>
</gene>
<name>A0A0E3JWE4_CLOSL</name>
<dbReference type="CDD" id="cd01392">
    <property type="entry name" value="HTH_LacI"/>
    <property type="match status" value="1"/>
</dbReference>
<dbReference type="Proteomes" id="UP000033115">
    <property type="component" value="Chromosome"/>
</dbReference>
<dbReference type="SMART" id="SM00354">
    <property type="entry name" value="HTH_LACI"/>
    <property type="match status" value="1"/>
</dbReference>
<dbReference type="KEGG" id="csq:CSCA_0005"/>
<keyword evidence="2" id="KW-0805">Transcription regulation</keyword>
<dbReference type="InterPro" id="IPR000843">
    <property type="entry name" value="HTH_LacI"/>
</dbReference>
<dbReference type="InterPro" id="IPR010982">
    <property type="entry name" value="Lambda_DNA-bd_dom_sf"/>
</dbReference>
<keyword evidence="3" id="KW-0238">DNA-binding</keyword>
<dbReference type="SUPFAM" id="SSF53822">
    <property type="entry name" value="Periplasmic binding protein-like I"/>
    <property type="match status" value="1"/>
</dbReference>